<dbReference type="Proteomes" id="UP000299102">
    <property type="component" value="Unassembled WGS sequence"/>
</dbReference>
<comment type="caution">
    <text evidence="2">The sequence shown here is derived from an EMBL/GenBank/DDBJ whole genome shotgun (WGS) entry which is preliminary data.</text>
</comment>
<feature type="compositionally biased region" description="Low complexity" evidence="1">
    <location>
        <begin position="11"/>
        <end position="26"/>
    </location>
</feature>
<gene>
    <name evidence="2" type="ORF">EVAR_35598_1</name>
</gene>
<sequence>MRNNRSGALNRSGGEAAPAAAARSPTRAGLEFKEGCMVQRRMSSHKNMVRHQERPASLAFRCRLQSTGWFGSARYAVEDLVIHHK</sequence>
<keyword evidence="3" id="KW-1185">Reference proteome</keyword>
<accession>A0A4C1WC62</accession>
<evidence type="ECO:0000313" key="2">
    <source>
        <dbReference type="EMBL" id="GBP48978.1"/>
    </source>
</evidence>
<dbReference type="AlphaFoldDB" id="A0A4C1WC62"/>
<feature type="region of interest" description="Disordered" evidence="1">
    <location>
        <begin position="1"/>
        <end position="26"/>
    </location>
</feature>
<name>A0A4C1WC62_EUMVA</name>
<dbReference type="EMBL" id="BGZK01000535">
    <property type="protein sequence ID" value="GBP48978.1"/>
    <property type="molecule type" value="Genomic_DNA"/>
</dbReference>
<evidence type="ECO:0000256" key="1">
    <source>
        <dbReference type="SAM" id="MobiDB-lite"/>
    </source>
</evidence>
<organism evidence="2 3">
    <name type="scientific">Eumeta variegata</name>
    <name type="common">Bagworm moth</name>
    <name type="synonym">Eumeta japonica</name>
    <dbReference type="NCBI Taxonomy" id="151549"/>
    <lineage>
        <taxon>Eukaryota</taxon>
        <taxon>Metazoa</taxon>
        <taxon>Ecdysozoa</taxon>
        <taxon>Arthropoda</taxon>
        <taxon>Hexapoda</taxon>
        <taxon>Insecta</taxon>
        <taxon>Pterygota</taxon>
        <taxon>Neoptera</taxon>
        <taxon>Endopterygota</taxon>
        <taxon>Lepidoptera</taxon>
        <taxon>Glossata</taxon>
        <taxon>Ditrysia</taxon>
        <taxon>Tineoidea</taxon>
        <taxon>Psychidae</taxon>
        <taxon>Oiketicinae</taxon>
        <taxon>Eumeta</taxon>
    </lineage>
</organism>
<evidence type="ECO:0000313" key="3">
    <source>
        <dbReference type="Proteomes" id="UP000299102"/>
    </source>
</evidence>
<protein>
    <submittedName>
        <fullName evidence="2">Uncharacterized protein</fullName>
    </submittedName>
</protein>
<proteinExistence type="predicted"/>
<reference evidence="2 3" key="1">
    <citation type="journal article" date="2019" name="Commun. Biol.">
        <title>The bagworm genome reveals a unique fibroin gene that provides high tensile strength.</title>
        <authorList>
            <person name="Kono N."/>
            <person name="Nakamura H."/>
            <person name="Ohtoshi R."/>
            <person name="Tomita M."/>
            <person name="Numata K."/>
            <person name="Arakawa K."/>
        </authorList>
    </citation>
    <scope>NUCLEOTIDE SEQUENCE [LARGE SCALE GENOMIC DNA]</scope>
</reference>